<dbReference type="EMBL" id="UGUY01000002">
    <property type="protein sequence ID" value="SUF08888.1"/>
    <property type="molecule type" value="Genomic_DNA"/>
</dbReference>
<evidence type="ECO:0000313" key="1">
    <source>
        <dbReference type="EMBL" id="SUF08888.1"/>
    </source>
</evidence>
<protein>
    <submittedName>
        <fullName evidence="1">Uncharacterized protein</fullName>
    </submittedName>
</protein>
<accession>A0A379PNL9</accession>
<dbReference type="AlphaFoldDB" id="A0A379PNL9"/>
<evidence type="ECO:0000313" key="2">
    <source>
        <dbReference type="Proteomes" id="UP000254602"/>
    </source>
</evidence>
<organism evidence="1 2">
    <name type="scientific">Pseudomonas putida</name>
    <name type="common">Arthrobacter siderocapsulatus</name>
    <dbReference type="NCBI Taxonomy" id="303"/>
    <lineage>
        <taxon>Bacteria</taxon>
        <taxon>Pseudomonadati</taxon>
        <taxon>Pseudomonadota</taxon>
        <taxon>Gammaproteobacteria</taxon>
        <taxon>Pseudomonadales</taxon>
        <taxon>Pseudomonadaceae</taxon>
        <taxon>Pseudomonas</taxon>
    </lineage>
</organism>
<dbReference type="Proteomes" id="UP000254602">
    <property type="component" value="Unassembled WGS sequence"/>
</dbReference>
<sequence>MWDYSNPSPDYPEKLFLYWGAQLVEEKTWFDTIPPQDLYADVPVALLAHGQVLVTYRVHGYNGSQVVSEPLTLTIDKIAPLLGGEDGALIVEEQVLDEGVTVSYLESHGDRLLATVPGYDSPAVGDMLTYYWDRAPFANEQVAELEVTDQNVGQPLVLEFPGDMIREREDGARYIHYRVRDRAGNVSARSQPVTLAVTATPVPRSLSPVLIAQAEGSGPQLTLALDDFDAPLLIEVPAEVMVYPGETITVVWGEPGSVGHYSTRTPYEGRDRHFEIPVQKVLAQSKRTLPVIYQVDGGDSALDSDPVRLEVRAMTQRLPQVNLVGADSTGFHLASAPAHVPIKLDTWRMIAEGQRVSIQVTGVLQSGNEAPAHDALVAHPVSATQARQGIGMDNAVTVPKTYLASLRLNERFTVSVQVSFDEGGNWVRFPSINLTLRA</sequence>
<reference evidence="1 2" key="1">
    <citation type="submission" date="2018-06" db="EMBL/GenBank/DDBJ databases">
        <authorList>
            <consortium name="Pathogen Informatics"/>
            <person name="Doyle S."/>
        </authorList>
    </citation>
    <scope>NUCLEOTIDE SEQUENCE [LARGE SCALE GENOMIC DNA]</scope>
    <source>
        <strain evidence="1 2">NCTC7914</strain>
    </source>
</reference>
<name>A0A379PNL9_PSEPU</name>
<gene>
    <name evidence="1" type="ORF">NCTC7914_04917</name>
</gene>
<proteinExistence type="predicted"/>